<gene>
    <name evidence="2" type="ORF">CYMTET_37001</name>
    <name evidence="1" type="ORF">CYMTET_46813</name>
</gene>
<accession>A0AAE0BX97</accession>
<sequence>MVGQYTVDADTHVRANHAMHVLRVDYGTDVLRVARELHMDDDARYAWHAIRPKHRDCAHGQPQESFVTFHVYERTGKRRRARCWDLLSILLHGLGFAAQVRLCYATYKQYNAG</sequence>
<protein>
    <submittedName>
        <fullName evidence="1">Uncharacterized protein</fullName>
    </submittedName>
</protein>
<evidence type="ECO:0000313" key="2">
    <source>
        <dbReference type="EMBL" id="KAK3253770.1"/>
    </source>
</evidence>
<name>A0AAE0BX97_9CHLO</name>
<proteinExistence type="predicted"/>
<evidence type="ECO:0000313" key="3">
    <source>
        <dbReference type="Proteomes" id="UP001190700"/>
    </source>
</evidence>
<dbReference type="EMBL" id="LGRX02024661">
    <property type="protein sequence ID" value="KAK3253770.1"/>
    <property type="molecule type" value="Genomic_DNA"/>
</dbReference>
<reference evidence="1" key="2">
    <citation type="submission" date="2023-06" db="EMBL/GenBank/DDBJ databases">
        <title>Long-read-based genome assembly of the green algal bacterivore Cymbomonas tetramitiformis.</title>
        <authorList>
            <person name="Gyaltshen Y."/>
            <person name="Rozenberg A."/>
            <person name="Paasch A."/>
            <person name="Burns J.A."/>
            <person name="Warring S."/>
            <person name="Larson R."/>
            <person name="Maurer-Alcala X."/>
            <person name="Dacks J."/>
            <person name="Kim E."/>
        </authorList>
    </citation>
    <scope>NUCLEOTIDE SEQUENCE</scope>
    <source>
        <strain evidence="1">PLY_AMNH</strain>
    </source>
</reference>
<evidence type="ECO:0000313" key="1">
    <source>
        <dbReference type="EMBL" id="KAK3243555.1"/>
    </source>
</evidence>
<organism evidence="1 3">
    <name type="scientific">Cymbomonas tetramitiformis</name>
    <dbReference type="NCBI Taxonomy" id="36881"/>
    <lineage>
        <taxon>Eukaryota</taxon>
        <taxon>Viridiplantae</taxon>
        <taxon>Chlorophyta</taxon>
        <taxon>Pyramimonadophyceae</taxon>
        <taxon>Pyramimonadales</taxon>
        <taxon>Pyramimonadaceae</taxon>
        <taxon>Cymbomonas</taxon>
    </lineage>
</organism>
<dbReference type="AlphaFoldDB" id="A0AAE0BX97"/>
<keyword evidence="3" id="KW-1185">Reference proteome</keyword>
<reference evidence="1 3" key="1">
    <citation type="journal article" date="2015" name="Genome Biol. Evol.">
        <title>Comparative Genomics of a Bacterivorous Green Alga Reveals Evolutionary Causalities and Consequences of Phago-Mixotrophic Mode of Nutrition.</title>
        <authorList>
            <person name="Burns J.A."/>
            <person name="Paasch A."/>
            <person name="Narechania A."/>
            <person name="Kim E."/>
        </authorList>
    </citation>
    <scope>NUCLEOTIDE SEQUENCE [LARGE SCALE GENOMIC DNA]</scope>
    <source>
        <strain evidence="1">PLY_AMNH</strain>
    </source>
</reference>
<dbReference type="Proteomes" id="UP001190700">
    <property type="component" value="Unassembled WGS sequence"/>
</dbReference>
<dbReference type="EMBL" id="LGRX02032776">
    <property type="protein sequence ID" value="KAK3243555.1"/>
    <property type="molecule type" value="Genomic_DNA"/>
</dbReference>
<comment type="caution">
    <text evidence="1">The sequence shown here is derived from an EMBL/GenBank/DDBJ whole genome shotgun (WGS) entry which is preliminary data.</text>
</comment>